<proteinExistence type="predicted"/>
<evidence type="ECO:0000256" key="6">
    <source>
        <dbReference type="ARBA" id="ARBA00023014"/>
    </source>
</evidence>
<keyword evidence="4" id="KW-0249">Electron transport</keyword>
<dbReference type="Gene3D" id="3.30.70.20">
    <property type="match status" value="2"/>
</dbReference>
<dbReference type="eggNOG" id="arCOG01502">
    <property type="taxonomic scope" value="Archaea"/>
</dbReference>
<feature type="domain" description="4Fe-4S ferredoxin-type" evidence="7">
    <location>
        <begin position="14"/>
        <end position="43"/>
    </location>
</feature>
<dbReference type="InterPro" id="IPR017900">
    <property type="entry name" value="4Fe4S_Fe_S_CS"/>
</dbReference>
<dbReference type="SUPFAM" id="SSF54862">
    <property type="entry name" value="4Fe-4S ferredoxins"/>
    <property type="match status" value="1"/>
</dbReference>
<keyword evidence="1" id="KW-0813">Transport</keyword>
<keyword evidence="9" id="KW-1185">Reference proteome</keyword>
<dbReference type="PANTHER" id="PTHR42859:SF10">
    <property type="entry name" value="DIMETHYLSULFOXIDE REDUCTASE CHAIN B"/>
    <property type="match status" value="1"/>
</dbReference>
<keyword evidence="3" id="KW-0479">Metal-binding</keyword>
<dbReference type="GO" id="GO:0016491">
    <property type="term" value="F:oxidoreductase activity"/>
    <property type="evidence" value="ECO:0007669"/>
    <property type="project" value="UniProtKB-ARBA"/>
</dbReference>
<dbReference type="PROSITE" id="PS51379">
    <property type="entry name" value="4FE4S_FER_2"/>
    <property type="match status" value="2"/>
</dbReference>
<dbReference type="KEGG" id="mfe:Mefer_0881"/>
<sequence length="152" mass="16918">MVLVKLFPKGWVKIMVVVNVGYCVGCRRCERSCPINGIIFNEYPIKCMHCDKNPCLYACPENAIERIDDKVVVIKDKCIGCGLCAIACPFGAIRIDGTAIKCDGCYKRDVEICKEVCPTGAINKLEKILCDKLCNSVDRLNKLYNIYGGINK</sequence>
<dbReference type="HOGENOM" id="CLU_043374_3_3_2"/>
<evidence type="ECO:0000256" key="3">
    <source>
        <dbReference type="ARBA" id="ARBA00022723"/>
    </source>
</evidence>
<evidence type="ECO:0000256" key="1">
    <source>
        <dbReference type="ARBA" id="ARBA00022448"/>
    </source>
</evidence>
<evidence type="ECO:0000259" key="7">
    <source>
        <dbReference type="PROSITE" id="PS51379"/>
    </source>
</evidence>
<keyword evidence="2" id="KW-0004">4Fe-4S</keyword>
<dbReference type="GO" id="GO:0051539">
    <property type="term" value="F:4 iron, 4 sulfur cluster binding"/>
    <property type="evidence" value="ECO:0007669"/>
    <property type="project" value="UniProtKB-KW"/>
</dbReference>
<dbReference type="InterPro" id="IPR017896">
    <property type="entry name" value="4Fe4S_Fe-S-bd"/>
</dbReference>
<keyword evidence="6" id="KW-0411">Iron-sulfur</keyword>
<dbReference type="GO" id="GO:0046872">
    <property type="term" value="F:metal ion binding"/>
    <property type="evidence" value="ECO:0007669"/>
    <property type="project" value="UniProtKB-KW"/>
</dbReference>
<dbReference type="EMBL" id="CP001696">
    <property type="protein sequence ID" value="ACV24699.1"/>
    <property type="molecule type" value="Genomic_DNA"/>
</dbReference>
<dbReference type="AlphaFoldDB" id="C7P817"/>
<dbReference type="Proteomes" id="UP000001495">
    <property type="component" value="Chromosome"/>
</dbReference>
<reference evidence="8" key="1">
    <citation type="submission" date="2009-08" db="EMBL/GenBank/DDBJ databases">
        <title>Complete sequence of chromosome of Methanocaldococcus fervens AG86.</title>
        <authorList>
            <consortium name="US DOE Joint Genome Institute"/>
            <person name="Lucas S."/>
            <person name="Copeland A."/>
            <person name="Lapidus A."/>
            <person name="Glavina del Rio T."/>
            <person name="Tice H."/>
            <person name="Bruce D."/>
            <person name="Goodwin L."/>
            <person name="Pitluck S."/>
            <person name="Chertkov O."/>
            <person name="Detter J.C."/>
            <person name="Han C."/>
            <person name="Tapia R."/>
            <person name="Larimer F."/>
            <person name="Land M."/>
            <person name="Hauser L."/>
            <person name="Kyrpides N."/>
            <person name="Ovchinnikova G."/>
            <person name="Lupa-Sieprawska M."/>
            <person name="Whitman W.B."/>
        </authorList>
    </citation>
    <scope>NUCLEOTIDE SEQUENCE [LARGE SCALE GENOMIC DNA]</scope>
    <source>
        <strain evidence="8">AG86</strain>
    </source>
</reference>
<dbReference type="STRING" id="573064.Mefer_0881"/>
<dbReference type="PROSITE" id="PS00198">
    <property type="entry name" value="4FE4S_FER_1"/>
    <property type="match status" value="1"/>
</dbReference>
<organism evidence="8 9">
    <name type="scientific">Methanocaldococcus fervens (strain DSM 4213 / JCM 15782 / AG86)</name>
    <name type="common">Methanococcus fervens</name>
    <dbReference type="NCBI Taxonomy" id="573064"/>
    <lineage>
        <taxon>Archaea</taxon>
        <taxon>Methanobacteriati</taxon>
        <taxon>Methanobacteriota</taxon>
        <taxon>Methanomada group</taxon>
        <taxon>Methanococci</taxon>
        <taxon>Methanococcales</taxon>
        <taxon>Methanocaldococcaceae</taxon>
        <taxon>Methanocaldococcus</taxon>
    </lineage>
</organism>
<dbReference type="InterPro" id="IPR050294">
    <property type="entry name" value="RnfB_subfamily"/>
</dbReference>
<keyword evidence="5" id="KW-0408">Iron</keyword>
<evidence type="ECO:0000256" key="2">
    <source>
        <dbReference type="ARBA" id="ARBA00022485"/>
    </source>
</evidence>
<evidence type="ECO:0000313" key="8">
    <source>
        <dbReference type="EMBL" id="ACV24699.1"/>
    </source>
</evidence>
<name>C7P817_METFA</name>
<protein>
    <submittedName>
        <fullName evidence="8">4Fe-4S ferredoxin iron-sulfur binding domain protein</fullName>
    </submittedName>
</protein>
<evidence type="ECO:0000256" key="4">
    <source>
        <dbReference type="ARBA" id="ARBA00022982"/>
    </source>
</evidence>
<evidence type="ECO:0000313" key="9">
    <source>
        <dbReference type="Proteomes" id="UP000001495"/>
    </source>
</evidence>
<feature type="domain" description="4Fe-4S ferredoxin-type" evidence="7">
    <location>
        <begin position="69"/>
        <end position="98"/>
    </location>
</feature>
<evidence type="ECO:0000256" key="5">
    <source>
        <dbReference type="ARBA" id="ARBA00023004"/>
    </source>
</evidence>
<dbReference type="Pfam" id="PF12798">
    <property type="entry name" value="Fer4_3"/>
    <property type="match status" value="1"/>
</dbReference>
<dbReference type="Pfam" id="PF13247">
    <property type="entry name" value="Fer4_11"/>
    <property type="match status" value="1"/>
</dbReference>
<gene>
    <name evidence="8" type="ordered locus">Mefer_0881</name>
</gene>
<accession>C7P817</accession>
<dbReference type="PANTHER" id="PTHR42859">
    <property type="entry name" value="OXIDOREDUCTASE"/>
    <property type="match status" value="1"/>
</dbReference>